<dbReference type="GO" id="GO:0030313">
    <property type="term" value="C:cell envelope"/>
    <property type="evidence" value="ECO:0007669"/>
    <property type="project" value="UniProtKB-SubCell"/>
</dbReference>
<organism evidence="6 7">
    <name type="scientific">Chitinophaga barathri</name>
    <dbReference type="NCBI Taxonomy" id="1647451"/>
    <lineage>
        <taxon>Bacteria</taxon>
        <taxon>Pseudomonadati</taxon>
        <taxon>Bacteroidota</taxon>
        <taxon>Chitinophagia</taxon>
        <taxon>Chitinophagales</taxon>
        <taxon>Chitinophagaceae</taxon>
        <taxon>Chitinophaga</taxon>
    </lineage>
</organism>
<dbReference type="AlphaFoldDB" id="A0A3N4M9Z5"/>
<dbReference type="SUPFAM" id="SSF52833">
    <property type="entry name" value="Thioredoxin-like"/>
    <property type="match status" value="1"/>
</dbReference>
<accession>A0A3N4M9Z5</accession>
<evidence type="ECO:0000256" key="3">
    <source>
        <dbReference type="ARBA" id="ARBA00023157"/>
    </source>
</evidence>
<reference evidence="7" key="1">
    <citation type="submission" date="2018-11" db="EMBL/GenBank/DDBJ databases">
        <title>Chitinophaga lutea sp.nov., isolate from arsenic contaminated soil.</title>
        <authorList>
            <person name="Zong Y."/>
        </authorList>
    </citation>
    <scope>NUCLEOTIDE SEQUENCE [LARGE SCALE GENOMIC DNA]</scope>
    <source>
        <strain evidence="7">YLT18</strain>
    </source>
</reference>
<keyword evidence="3" id="KW-1015">Disulfide bond</keyword>
<evidence type="ECO:0000256" key="2">
    <source>
        <dbReference type="ARBA" id="ARBA00022748"/>
    </source>
</evidence>
<dbReference type="GO" id="GO:0016491">
    <property type="term" value="F:oxidoreductase activity"/>
    <property type="evidence" value="ECO:0007669"/>
    <property type="project" value="InterPro"/>
</dbReference>
<dbReference type="InterPro" id="IPR013766">
    <property type="entry name" value="Thioredoxin_domain"/>
</dbReference>
<evidence type="ECO:0000259" key="5">
    <source>
        <dbReference type="PROSITE" id="PS51352"/>
    </source>
</evidence>
<dbReference type="Pfam" id="PF14289">
    <property type="entry name" value="DUF4369"/>
    <property type="match status" value="1"/>
</dbReference>
<comment type="subcellular location">
    <subcellularLocation>
        <location evidence="1">Cell envelope</location>
    </subcellularLocation>
</comment>
<protein>
    <submittedName>
        <fullName evidence="6">AhpC/TSA family protein</fullName>
    </submittedName>
</protein>
<dbReference type="Gene3D" id="3.40.30.10">
    <property type="entry name" value="Glutaredoxin"/>
    <property type="match status" value="1"/>
</dbReference>
<dbReference type="InterPro" id="IPR050553">
    <property type="entry name" value="Thioredoxin_ResA/DsbE_sf"/>
</dbReference>
<dbReference type="InterPro" id="IPR025380">
    <property type="entry name" value="DUF4369"/>
</dbReference>
<evidence type="ECO:0000256" key="4">
    <source>
        <dbReference type="ARBA" id="ARBA00023284"/>
    </source>
</evidence>
<name>A0A3N4M9Z5_9BACT</name>
<dbReference type="InterPro" id="IPR000866">
    <property type="entry name" value="AhpC/TSA"/>
</dbReference>
<dbReference type="GO" id="GO:0016209">
    <property type="term" value="F:antioxidant activity"/>
    <property type="evidence" value="ECO:0007669"/>
    <property type="project" value="InterPro"/>
</dbReference>
<dbReference type="Proteomes" id="UP000279089">
    <property type="component" value="Unassembled WGS sequence"/>
</dbReference>
<comment type="caution">
    <text evidence="6">The sequence shown here is derived from an EMBL/GenBank/DDBJ whole genome shotgun (WGS) entry which is preliminary data.</text>
</comment>
<dbReference type="CDD" id="cd02966">
    <property type="entry name" value="TlpA_like_family"/>
    <property type="match status" value="1"/>
</dbReference>
<dbReference type="EMBL" id="RMBX01000008">
    <property type="protein sequence ID" value="RPD40165.1"/>
    <property type="molecule type" value="Genomic_DNA"/>
</dbReference>
<dbReference type="PROSITE" id="PS51257">
    <property type="entry name" value="PROKAR_LIPOPROTEIN"/>
    <property type="match status" value="1"/>
</dbReference>
<dbReference type="OrthoDB" id="750178at2"/>
<keyword evidence="2" id="KW-0201">Cytochrome c-type biogenesis</keyword>
<evidence type="ECO:0000313" key="7">
    <source>
        <dbReference type="Proteomes" id="UP000279089"/>
    </source>
</evidence>
<dbReference type="Pfam" id="PF00578">
    <property type="entry name" value="AhpC-TSA"/>
    <property type="match status" value="1"/>
</dbReference>
<proteinExistence type="predicted"/>
<dbReference type="PANTHER" id="PTHR42852:SF6">
    <property type="entry name" value="THIOL:DISULFIDE INTERCHANGE PROTEIN DSBE"/>
    <property type="match status" value="1"/>
</dbReference>
<dbReference type="PROSITE" id="PS51352">
    <property type="entry name" value="THIOREDOXIN_2"/>
    <property type="match status" value="1"/>
</dbReference>
<evidence type="ECO:0000256" key="1">
    <source>
        <dbReference type="ARBA" id="ARBA00004196"/>
    </source>
</evidence>
<keyword evidence="7" id="KW-1185">Reference proteome</keyword>
<dbReference type="InterPro" id="IPR036249">
    <property type="entry name" value="Thioredoxin-like_sf"/>
</dbReference>
<dbReference type="PANTHER" id="PTHR42852">
    <property type="entry name" value="THIOL:DISULFIDE INTERCHANGE PROTEIN DSBE"/>
    <property type="match status" value="1"/>
</dbReference>
<sequence length="390" mass="43238">MIIRTKEKPMKKLAIWLSATALLASCNNHPEKGGFKIDLQLANAPLEKVYLEEIVGQSTKIVDTTAVKDASGKIELDGMVTDQGLYRIRFENGKYILLALDAGDMSIKGDYNELEKIQVKGSDATEEIQQLLKYYSDKSQVLSKEMQAMDSLRLAKTPDSLLAARRQSFEQEADNFKKHFLEASQQSKHPVPAVFALQLVGFEDAEDLLSHKKDFEALAKKFPENAMVKDLISNISNVEKDAKTEASSGPTAMIGQQAPDFTLPDPTGKQISLSSFKGKYVLVDFWASWCGPCRQENPNVVQAYLKYKNKNFTILGVSLDKTKDAWMKAIADDGLAWSHVSDLKFWESSVVPLYGITGIPTNILVDPQGKIVAANLRGSGLEQKLSELLQ</sequence>
<gene>
    <name evidence="6" type="ORF">EG028_16060</name>
</gene>
<feature type="domain" description="Thioredoxin" evidence="5">
    <location>
        <begin position="252"/>
        <end position="390"/>
    </location>
</feature>
<keyword evidence="4" id="KW-0676">Redox-active center</keyword>
<dbReference type="PROSITE" id="PS00194">
    <property type="entry name" value="THIOREDOXIN_1"/>
    <property type="match status" value="1"/>
</dbReference>
<evidence type="ECO:0000313" key="6">
    <source>
        <dbReference type="EMBL" id="RPD40165.1"/>
    </source>
</evidence>
<dbReference type="GO" id="GO:0017004">
    <property type="term" value="P:cytochrome complex assembly"/>
    <property type="evidence" value="ECO:0007669"/>
    <property type="project" value="UniProtKB-KW"/>
</dbReference>
<dbReference type="InterPro" id="IPR017937">
    <property type="entry name" value="Thioredoxin_CS"/>
</dbReference>